<keyword evidence="4" id="KW-0809">Transit peptide</keyword>
<proteinExistence type="inferred from homology"/>
<feature type="repeat" description="PPR" evidence="6">
    <location>
        <begin position="340"/>
        <end position="370"/>
    </location>
</feature>
<dbReference type="Gene3D" id="1.25.40.10">
    <property type="entry name" value="Tetratricopeptide repeat domain"/>
    <property type="match status" value="2"/>
</dbReference>
<reference evidence="9" key="1">
    <citation type="submission" date="2020-06" db="EMBL/GenBank/DDBJ databases">
        <authorList>
            <person name="Li T."/>
            <person name="Hu X."/>
            <person name="Zhang T."/>
            <person name="Song X."/>
            <person name="Zhang H."/>
            <person name="Dai N."/>
            <person name="Sheng W."/>
            <person name="Hou X."/>
            <person name="Wei L."/>
        </authorList>
    </citation>
    <scope>NUCLEOTIDE SEQUENCE</scope>
    <source>
        <strain evidence="9">K16</strain>
        <tissue evidence="9">Leaf</tissue>
    </source>
</reference>
<dbReference type="Pfam" id="PF14432">
    <property type="entry name" value="DYW_deaminase"/>
    <property type="match status" value="1"/>
</dbReference>
<evidence type="ECO:0000256" key="4">
    <source>
        <dbReference type="ARBA" id="ARBA00022946"/>
    </source>
</evidence>
<feature type="region of interest" description="Disordered" evidence="7">
    <location>
        <begin position="223"/>
        <end position="271"/>
    </location>
</feature>
<feature type="domain" description="DYW" evidence="8">
    <location>
        <begin position="577"/>
        <end position="669"/>
    </location>
</feature>
<accession>A0AAE1WKF7</accession>
<dbReference type="Proteomes" id="UP001289374">
    <property type="component" value="Unassembled WGS sequence"/>
</dbReference>
<dbReference type="PROSITE" id="PS51375">
    <property type="entry name" value="PPR"/>
    <property type="match status" value="2"/>
</dbReference>
<dbReference type="NCBIfam" id="TIGR00756">
    <property type="entry name" value="PPR"/>
    <property type="match status" value="2"/>
</dbReference>
<organism evidence="9 10">
    <name type="scientific">Sesamum angolense</name>
    <dbReference type="NCBI Taxonomy" id="2727404"/>
    <lineage>
        <taxon>Eukaryota</taxon>
        <taxon>Viridiplantae</taxon>
        <taxon>Streptophyta</taxon>
        <taxon>Embryophyta</taxon>
        <taxon>Tracheophyta</taxon>
        <taxon>Spermatophyta</taxon>
        <taxon>Magnoliopsida</taxon>
        <taxon>eudicotyledons</taxon>
        <taxon>Gunneridae</taxon>
        <taxon>Pentapetalae</taxon>
        <taxon>asterids</taxon>
        <taxon>lamiids</taxon>
        <taxon>Lamiales</taxon>
        <taxon>Pedaliaceae</taxon>
        <taxon>Sesamum</taxon>
    </lineage>
</organism>
<dbReference type="PANTHER" id="PTHR47926">
    <property type="entry name" value="PENTATRICOPEPTIDE REPEAT-CONTAINING PROTEIN"/>
    <property type="match status" value="1"/>
</dbReference>
<reference evidence="9" key="2">
    <citation type="journal article" date="2024" name="Plant">
        <title>Genomic evolution and insights into agronomic trait innovations of Sesamum species.</title>
        <authorList>
            <person name="Miao H."/>
            <person name="Wang L."/>
            <person name="Qu L."/>
            <person name="Liu H."/>
            <person name="Sun Y."/>
            <person name="Le M."/>
            <person name="Wang Q."/>
            <person name="Wei S."/>
            <person name="Zheng Y."/>
            <person name="Lin W."/>
            <person name="Duan Y."/>
            <person name="Cao H."/>
            <person name="Xiong S."/>
            <person name="Wang X."/>
            <person name="Wei L."/>
            <person name="Li C."/>
            <person name="Ma Q."/>
            <person name="Ju M."/>
            <person name="Zhao R."/>
            <person name="Li G."/>
            <person name="Mu C."/>
            <person name="Tian Q."/>
            <person name="Mei H."/>
            <person name="Zhang T."/>
            <person name="Gao T."/>
            <person name="Zhang H."/>
        </authorList>
    </citation>
    <scope>NUCLEOTIDE SEQUENCE</scope>
    <source>
        <strain evidence="9">K16</strain>
    </source>
</reference>
<evidence type="ECO:0000313" key="10">
    <source>
        <dbReference type="Proteomes" id="UP001289374"/>
    </source>
</evidence>
<dbReference type="InterPro" id="IPR046960">
    <property type="entry name" value="PPR_At4g14850-like_plant"/>
</dbReference>
<sequence length="669" mass="74491">MYTRRAALVTVKSLTQLSKVCRARGPEFPCPVNVLGFVRNLGTATERSDIYSNVDGNISENHAGCSNYNQNDRVYGGDFSGVQQLQNPTGVYGQSISGQYGDVRSDFRNDFHGTDAENHLNYNSGTQNGRFYGRIFDGVNGQRGNFASGDVGIGPYNEVQHNANFNGYGNGGNLGMPPEDHGGVQQQNSRGLFAGQDNLRSSYGVNEEMPRQTVHNAGMHQQNRGGIYYSNAGNNQQSSAGSHNDGITHSRVPSDMQSNEESVEATGGSQVRSKIEDIDEFTKEGKLKEEVDLLELLHKEGVQVELPRYLALMKACGENQALEVAKSVHQHLLKSMPHLEVRTYNRILEMYSNCGSMEDAFAVFDQMPQRNLSTWDIMVSGCAKNGYGEDSVELFEEFKRSGLKPDGQMFIGVFSACGVLCDIVEGMLHFESMTKDYGIVPTMEHYVSMVDMLGGAGCLNEALEFIEKMPVEPGLDIWETLMKFSRIHGNMELGDRCAELIQLLDPSRLNEQSRAGLIPINPSDLARQKEKKKLSGQNLLDVRSRVHEYRAGDRSHPDHERIYALLNGLKQQMKEAGYVPETKFVLHDVDQEVKEEALMAHSERLAAAQGFLTSAVRSPLRIIKNLRVCGDCHNAFKIISKIVGREIIARDSKRFHHFRDGSCSCNDYW</sequence>
<evidence type="ECO:0000256" key="2">
    <source>
        <dbReference type="ARBA" id="ARBA00006643"/>
    </source>
</evidence>
<dbReference type="GO" id="GO:0003723">
    <property type="term" value="F:RNA binding"/>
    <property type="evidence" value="ECO:0007669"/>
    <property type="project" value="InterPro"/>
</dbReference>
<evidence type="ECO:0000256" key="1">
    <source>
        <dbReference type="ARBA" id="ARBA00004173"/>
    </source>
</evidence>
<feature type="repeat" description="PPR" evidence="6">
    <location>
        <begin position="371"/>
        <end position="405"/>
    </location>
</feature>
<evidence type="ECO:0000259" key="8">
    <source>
        <dbReference type="Pfam" id="PF14432"/>
    </source>
</evidence>
<feature type="compositionally biased region" description="Polar residues" evidence="7">
    <location>
        <begin position="231"/>
        <end position="247"/>
    </location>
</feature>
<comment type="caution">
    <text evidence="9">The sequence shown here is derived from an EMBL/GenBank/DDBJ whole genome shotgun (WGS) entry which is preliminary data.</text>
</comment>
<dbReference type="InterPro" id="IPR002885">
    <property type="entry name" value="PPR_rpt"/>
</dbReference>
<dbReference type="Pfam" id="PF01535">
    <property type="entry name" value="PPR"/>
    <property type="match status" value="3"/>
</dbReference>
<evidence type="ECO:0000313" key="9">
    <source>
        <dbReference type="EMBL" id="KAK4395032.1"/>
    </source>
</evidence>
<keyword evidence="5" id="KW-0496">Mitochondrion</keyword>
<dbReference type="GO" id="GO:0009451">
    <property type="term" value="P:RNA modification"/>
    <property type="evidence" value="ECO:0007669"/>
    <property type="project" value="InterPro"/>
</dbReference>
<keyword evidence="3" id="KW-0677">Repeat</keyword>
<dbReference type="FunFam" id="1.25.40.10:FF:000503">
    <property type="entry name" value="Pentatricopeptide repeat-containing protein, mitochondrial"/>
    <property type="match status" value="1"/>
</dbReference>
<gene>
    <name evidence="9" type="ORF">Sango_1657500</name>
</gene>
<dbReference type="GO" id="GO:0008270">
    <property type="term" value="F:zinc ion binding"/>
    <property type="evidence" value="ECO:0007669"/>
    <property type="project" value="InterPro"/>
</dbReference>
<dbReference type="AlphaFoldDB" id="A0AAE1WKF7"/>
<evidence type="ECO:0000256" key="7">
    <source>
        <dbReference type="SAM" id="MobiDB-lite"/>
    </source>
</evidence>
<comment type="similarity">
    <text evidence="2">Belongs to the PPR family. PCMP-H subfamily.</text>
</comment>
<name>A0AAE1WKF7_9LAMI</name>
<protein>
    <submittedName>
        <fullName evidence="9">Pentatricopeptide repeat-containing protein</fullName>
    </submittedName>
</protein>
<keyword evidence="10" id="KW-1185">Reference proteome</keyword>
<dbReference type="PANTHER" id="PTHR47926:SF388">
    <property type="entry name" value="DYW DOMAIN-CONTAINING PROTEIN"/>
    <property type="match status" value="1"/>
</dbReference>
<dbReference type="InterPro" id="IPR032867">
    <property type="entry name" value="DYW_dom"/>
</dbReference>
<dbReference type="InterPro" id="IPR011990">
    <property type="entry name" value="TPR-like_helical_dom_sf"/>
</dbReference>
<dbReference type="GO" id="GO:0005739">
    <property type="term" value="C:mitochondrion"/>
    <property type="evidence" value="ECO:0007669"/>
    <property type="project" value="UniProtKB-SubCell"/>
</dbReference>
<evidence type="ECO:0000256" key="3">
    <source>
        <dbReference type="ARBA" id="ARBA00022737"/>
    </source>
</evidence>
<comment type="subcellular location">
    <subcellularLocation>
        <location evidence="1">Mitochondrion</location>
    </subcellularLocation>
</comment>
<dbReference type="EMBL" id="JACGWL010000009">
    <property type="protein sequence ID" value="KAK4395032.1"/>
    <property type="molecule type" value="Genomic_DNA"/>
</dbReference>
<evidence type="ECO:0000256" key="5">
    <source>
        <dbReference type="ARBA" id="ARBA00023128"/>
    </source>
</evidence>
<evidence type="ECO:0000256" key="6">
    <source>
        <dbReference type="PROSITE-ProRule" id="PRU00708"/>
    </source>
</evidence>